<dbReference type="InterPro" id="IPR016024">
    <property type="entry name" value="ARM-type_fold"/>
</dbReference>
<name>A0A7S3Z5G4_9EUKA</name>
<evidence type="ECO:0000256" key="9">
    <source>
        <dbReference type="SAM" id="MobiDB-lite"/>
    </source>
</evidence>
<feature type="binding site" evidence="8">
    <location>
        <begin position="5"/>
        <end position="6"/>
    </location>
    <ligand>
        <name>a 1,2-diacyl-sn-glycero-3-phospho-(1D-myo-inositol-3,4,5-trisphosphate)</name>
        <dbReference type="ChEBI" id="CHEBI:57836"/>
    </ligand>
</feature>
<evidence type="ECO:0000256" key="7">
    <source>
        <dbReference type="PIRNR" id="PIRNR037091"/>
    </source>
</evidence>
<dbReference type="Gene3D" id="2.60.40.1230">
    <property type="match status" value="1"/>
</dbReference>
<protein>
    <recommendedName>
        <fullName evidence="7">AP-2 complex subunit alpha</fullName>
    </recommendedName>
</protein>
<dbReference type="PIRSF" id="PIRSF037091">
    <property type="entry name" value="AP2_complex_alpha"/>
    <property type="match status" value="1"/>
</dbReference>
<comment type="subcellular location">
    <subcellularLocation>
        <location evidence="1">Membrane</location>
        <location evidence="1">Coated pit</location>
        <topology evidence="1">Peripheral membrane protein</topology>
        <orientation evidence="1">Cytoplasmic side</orientation>
    </subcellularLocation>
</comment>
<dbReference type="InterPro" id="IPR002553">
    <property type="entry name" value="Clathrin/coatomer_adapt-like_N"/>
</dbReference>
<dbReference type="InterPro" id="IPR008152">
    <property type="entry name" value="Clathrin_a/b/g-adaptin_app_Ig"/>
</dbReference>
<dbReference type="InterPro" id="IPR017104">
    <property type="entry name" value="AP2_complex_asu"/>
</dbReference>
<dbReference type="SUPFAM" id="SSF49348">
    <property type="entry name" value="Clathrin adaptor appendage domain"/>
    <property type="match status" value="1"/>
</dbReference>
<keyword evidence="6 7" id="KW-0168">Coated pit</keyword>
<evidence type="ECO:0000256" key="8">
    <source>
        <dbReference type="PIRSR" id="PIRSR037091-1"/>
    </source>
</evidence>
<dbReference type="GO" id="GO:0030122">
    <property type="term" value="C:AP-2 adaptor complex"/>
    <property type="evidence" value="ECO:0007669"/>
    <property type="project" value="InterPro"/>
</dbReference>
<dbReference type="SMART" id="SM00809">
    <property type="entry name" value="Alpha_adaptinC2"/>
    <property type="match status" value="1"/>
</dbReference>
<feature type="binding site" evidence="8">
    <location>
        <position position="47"/>
    </location>
    <ligand>
        <name>a 1,2-diacyl-sn-glycero-3-phospho-(1D-myo-inositol-3,4,5-trisphosphate)</name>
        <dbReference type="ChEBI" id="CHEBI:57836"/>
    </ligand>
</feature>
<evidence type="ECO:0000256" key="4">
    <source>
        <dbReference type="ARBA" id="ARBA00022927"/>
    </source>
</evidence>
<evidence type="ECO:0000256" key="3">
    <source>
        <dbReference type="ARBA" id="ARBA00022583"/>
    </source>
</evidence>
<accession>A0A7S3Z5G4</accession>
<proteinExistence type="inferred from homology"/>
<evidence type="ECO:0000256" key="1">
    <source>
        <dbReference type="ARBA" id="ARBA00004277"/>
    </source>
</evidence>
<dbReference type="InterPro" id="IPR013041">
    <property type="entry name" value="Clathrin_app_Ig-like_sf"/>
</dbReference>
<keyword evidence="3 7" id="KW-0254">Endocytosis</keyword>
<dbReference type="AlphaFoldDB" id="A0A7S3Z5G4"/>
<reference evidence="11" key="1">
    <citation type="submission" date="2021-01" db="EMBL/GenBank/DDBJ databases">
        <authorList>
            <person name="Corre E."/>
            <person name="Pelletier E."/>
            <person name="Niang G."/>
            <person name="Scheremetjew M."/>
            <person name="Finn R."/>
            <person name="Kale V."/>
            <person name="Holt S."/>
            <person name="Cochrane G."/>
            <person name="Meng A."/>
            <person name="Brown T."/>
            <person name="Cohen L."/>
        </authorList>
    </citation>
    <scope>NUCLEOTIDE SEQUENCE</scope>
    <source>
        <strain evidence="11">CCCM811</strain>
    </source>
</reference>
<dbReference type="SUPFAM" id="SSF48371">
    <property type="entry name" value="ARM repeat"/>
    <property type="match status" value="1"/>
</dbReference>
<feature type="region of interest" description="Disordered" evidence="9">
    <location>
        <begin position="629"/>
        <end position="670"/>
    </location>
</feature>
<keyword evidence="5 7" id="KW-0472">Membrane</keyword>
<organism evidence="11">
    <name type="scientific">Lotharella globosa</name>
    <dbReference type="NCBI Taxonomy" id="91324"/>
    <lineage>
        <taxon>Eukaryota</taxon>
        <taxon>Sar</taxon>
        <taxon>Rhizaria</taxon>
        <taxon>Cercozoa</taxon>
        <taxon>Chlorarachniophyceae</taxon>
        <taxon>Lotharella</taxon>
    </lineage>
</organism>
<dbReference type="PANTHER" id="PTHR22780">
    <property type="entry name" value="ADAPTIN, ALPHA/GAMMA/EPSILON"/>
    <property type="match status" value="1"/>
</dbReference>
<dbReference type="Pfam" id="PF01602">
    <property type="entry name" value="Adaptin_N"/>
    <property type="match status" value="1"/>
</dbReference>
<evidence type="ECO:0000256" key="6">
    <source>
        <dbReference type="ARBA" id="ARBA00023176"/>
    </source>
</evidence>
<evidence type="ECO:0000256" key="2">
    <source>
        <dbReference type="ARBA" id="ARBA00022448"/>
    </source>
</evidence>
<comment type="similarity">
    <text evidence="7">Belongs to the adaptor complexes large subunit family.</text>
</comment>
<dbReference type="InterPro" id="IPR011989">
    <property type="entry name" value="ARM-like"/>
</dbReference>
<feature type="binding site" evidence="8">
    <location>
        <begin position="51"/>
        <end position="55"/>
    </location>
    <ligand>
        <name>a 1,2-diacyl-sn-glycero-3-phospho-(1D-myo-inositol-3,4,5-trisphosphate)</name>
        <dbReference type="ChEBI" id="CHEBI:57836"/>
    </ligand>
</feature>
<keyword evidence="4 7" id="KW-0653">Protein transport</keyword>
<keyword evidence="2 7" id="KW-0813">Transport</keyword>
<sequence length="901" mass="101710">MSHMRGLTNFISEIRGCKNKQLEKNRVLREMSNIRSKFQKGTRLDSYSRRKYTWKIIYIYMLGYDIDIGHMEAMQLIAAKTYAEKKTGYCACQTLFNEKHDLLTMLTQPVKNDLSRDTPEHVQALAMSLIGNIGSRQMADTLWKDVADLLTRGTSRSSIRKKACLCMLSMIRKAPENIEIEAIAPRVINMIADQDFGVALCAITLMIGLVSLESSPAYNEALPNTIRLLYKLVSKNSTGSDFAGYYYFNTISPWLQIKCLRLLQYFPPPTGDSKKRLDESLVRILKQETKRVKSGSMSSTQKKNKTNADHGILFECMNLIIYYEQQNSSESKSSPYRVHLDAMTKLLGRFISLKEANVRYLGLDAMTRLARIEGMAAQISQQMTTILFSLRKDQDASIRKRALDLLFVICSKENSRKVTQELLSFLKVADYKIREELVLKIAILAERFASDLRWYLDVILKLITMAGDYVSDEIWYRSIQIVINNEKLQKYAAMTMYDALQDESLHENGIKVGSYIIGEFSDLIATKGGEKLFATIHKHFETASPRTKALLLSCYVKLCNSFEELVPKVTAVFQRYTAHADEELQQRACEYKTIVSSERKLLEDVFELMPAFENAMNLDEKIKVRDKKDRIANGEAGEQEEEGEDEAEDEDEDEEEEEQEDIDLPDQTDETFKEIVMSGKSGYLYKSDALQIGAKMIAGVSHEMKMKIFYGNKTSYALENLSVSFNAPPGIMIKESPSEPFTVNPKEQKPQFLKVVCARPFSAAPVMTVTCTVDGEEESFNMKLPVLVNQFISPYPSDAAKFKSSWTTLTAEAREVVSLDGIDGKTLTETIADAFHMHKVDMPAAAVPLIGIFNALANGNPVKMPVMASVAVKGSQCQVIIRSKHSSVADALLATFKLMFA</sequence>
<gene>
    <name evidence="11" type="ORF">LGLO00237_LOCUS24026</name>
</gene>
<dbReference type="GO" id="GO:0035615">
    <property type="term" value="F:clathrin adaptor activity"/>
    <property type="evidence" value="ECO:0007669"/>
    <property type="project" value="InterPro"/>
</dbReference>
<feature type="compositionally biased region" description="Acidic residues" evidence="9">
    <location>
        <begin position="637"/>
        <end position="669"/>
    </location>
</feature>
<dbReference type="GO" id="GO:0006886">
    <property type="term" value="P:intracellular protein transport"/>
    <property type="evidence" value="ECO:0007669"/>
    <property type="project" value="UniProtKB-UniRule"/>
</dbReference>
<evidence type="ECO:0000313" key="11">
    <source>
        <dbReference type="EMBL" id="CAE0672376.1"/>
    </source>
</evidence>
<feature type="binding site" evidence="8">
    <location>
        <position position="37"/>
    </location>
    <ligand>
        <name>a 1,2-diacyl-sn-glycero-3-phospho-(1D-myo-inositol-3,4,5-trisphosphate)</name>
        <dbReference type="ChEBI" id="CHEBI:57836"/>
    </ligand>
</feature>
<dbReference type="Pfam" id="PF02883">
    <property type="entry name" value="Alpha_adaptinC2"/>
    <property type="match status" value="1"/>
</dbReference>
<dbReference type="EMBL" id="HBIV01033680">
    <property type="protein sequence ID" value="CAE0672376.1"/>
    <property type="molecule type" value="Transcribed_RNA"/>
</dbReference>
<evidence type="ECO:0000259" key="10">
    <source>
        <dbReference type="SMART" id="SM00809"/>
    </source>
</evidence>
<dbReference type="InterPro" id="IPR050840">
    <property type="entry name" value="Adaptor_Complx_Large_Subunit"/>
</dbReference>
<comment type="function">
    <text evidence="7">Adaptins are components of the adaptor complexes which link clathrin to receptors in coated vesicles. Clathrin-associated protein complexes are believed to interact with the cytoplasmic tails of membrane proteins, leading to their selection and concentration.</text>
</comment>
<dbReference type="Gene3D" id="1.25.10.10">
    <property type="entry name" value="Leucine-rich Repeat Variant"/>
    <property type="match status" value="1"/>
</dbReference>
<evidence type="ECO:0000256" key="5">
    <source>
        <dbReference type="ARBA" id="ARBA00023136"/>
    </source>
</evidence>
<dbReference type="GO" id="GO:0072583">
    <property type="term" value="P:clathrin-dependent endocytosis"/>
    <property type="evidence" value="ECO:0007669"/>
    <property type="project" value="InterPro"/>
</dbReference>
<feature type="domain" description="Clathrin adaptor alpha/beta/gamma-adaptin appendage Ig-like subdomain" evidence="10">
    <location>
        <begin position="674"/>
        <end position="785"/>
    </location>
</feature>